<name>A0A0A5G7I3_9BACI</name>
<dbReference type="RefSeq" id="WP_027446914.1">
    <property type="nucleotide sequence ID" value="NZ_AULJ01000043.1"/>
</dbReference>
<reference evidence="2 3" key="1">
    <citation type="submission" date="2013-08" db="EMBL/GenBank/DDBJ databases">
        <authorList>
            <person name="Huang J."/>
            <person name="Wang G."/>
        </authorList>
    </citation>
    <scope>NUCLEOTIDE SEQUENCE [LARGE SCALE GENOMIC DNA]</scope>
    <source>
        <strain evidence="2 3">BH030004</strain>
    </source>
</reference>
<feature type="transmembrane region" description="Helical" evidence="1">
    <location>
        <begin position="34"/>
        <end position="55"/>
    </location>
</feature>
<keyword evidence="3" id="KW-1185">Reference proteome</keyword>
<evidence type="ECO:0000313" key="2">
    <source>
        <dbReference type="EMBL" id="KGX87138.1"/>
    </source>
</evidence>
<organism evidence="2 3">
    <name type="scientific">Pontibacillus marinus BH030004 = DSM 16465</name>
    <dbReference type="NCBI Taxonomy" id="1385511"/>
    <lineage>
        <taxon>Bacteria</taxon>
        <taxon>Bacillati</taxon>
        <taxon>Bacillota</taxon>
        <taxon>Bacilli</taxon>
        <taxon>Bacillales</taxon>
        <taxon>Bacillaceae</taxon>
        <taxon>Pontibacillus</taxon>
    </lineage>
</organism>
<feature type="transmembrane region" description="Helical" evidence="1">
    <location>
        <begin position="7"/>
        <end position="28"/>
    </location>
</feature>
<accession>A0A0A5G7I3</accession>
<dbReference type="eggNOG" id="ENOG502ZH63">
    <property type="taxonomic scope" value="Bacteria"/>
</dbReference>
<protein>
    <submittedName>
        <fullName evidence="2">Uncharacterized protein</fullName>
    </submittedName>
</protein>
<proteinExistence type="predicted"/>
<keyword evidence="1" id="KW-1133">Transmembrane helix</keyword>
<dbReference type="AlphaFoldDB" id="A0A0A5G7I3"/>
<keyword evidence="1" id="KW-0812">Transmembrane</keyword>
<dbReference type="EMBL" id="AVPF01000026">
    <property type="protein sequence ID" value="KGX87138.1"/>
    <property type="molecule type" value="Genomic_DNA"/>
</dbReference>
<evidence type="ECO:0000313" key="3">
    <source>
        <dbReference type="Proteomes" id="UP000030403"/>
    </source>
</evidence>
<gene>
    <name evidence="2" type="ORF">N783_10395</name>
</gene>
<keyword evidence="1" id="KW-0472">Membrane</keyword>
<sequence>MHRNGIANALTVFGVVEMIAGVIIGLVLGDEFGATLGFSVFITSIVNGFLFLGFAEVIKLLEWSNENNYSNNKDIAKKLDKLIELQEQNSSQENEDNLKNKSKYNTKDTIEKTTEIEGEPDEYFNAPSQVALTIKSNYPKQWDGMKAVKATPFKSYYVTVFNTYFEIVKLDEHTPKIIDQNTDSNYEEIHKWIEQNKNKF</sequence>
<dbReference type="STRING" id="1385511.GCA_000425225_03304"/>
<dbReference type="Proteomes" id="UP000030403">
    <property type="component" value="Unassembled WGS sequence"/>
</dbReference>
<comment type="caution">
    <text evidence="2">The sequence shown here is derived from an EMBL/GenBank/DDBJ whole genome shotgun (WGS) entry which is preliminary data.</text>
</comment>
<evidence type="ECO:0000256" key="1">
    <source>
        <dbReference type="SAM" id="Phobius"/>
    </source>
</evidence>
<dbReference type="OrthoDB" id="2877480at2"/>